<gene>
    <name evidence="3" type="ORF">J3U88_23860</name>
</gene>
<evidence type="ECO:0000313" key="3">
    <source>
        <dbReference type="EMBL" id="MBO1321536.1"/>
    </source>
</evidence>
<keyword evidence="4" id="KW-1185">Reference proteome</keyword>
<organism evidence="3 4">
    <name type="scientific">Acanthopleuribacter pedis</name>
    <dbReference type="NCBI Taxonomy" id="442870"/>
    <lineage>
        <taxon>Bacteria</taxon>
        <taxon>Pseudomonadati</taxon>
        <taxon>Acidobacteriota</taxon>
        <taxon>Holophagae</taxon>
        <taxon>Acanthopleuribacterales</taxon>
        <taxon>Acanthopleuribacteraceae</taxon>
        <taxon>Acanthopleuribacter</taxon>
    </lineage>
</organism>
<keyword evidence="2" id="KW-0812">Transmembrane</keyword>
<comment type="caution">
    <text evidence="3">The sequence shown here is derived from an EMBL/GenBank/DDBJ whole genome shotgun (WGS) entry which is preliminary data.</text>
</comment>
<reference evidence="3" key="1">
    <citation type="submission" date="2021-03" db="EMBL/GenBank/DDBJ databases">
        <authorList>
            <person name="Wang G."/>
        </authorList>
    </citation>
    <scope>NUCLEOTIDE SEQUENCE</scope>
    <source>
        <strain evidence="3">KCTC 12899</strain>
    </source>
</reference>
<dbReference type="Proteomes" id="UP000664417">
    <property type="component" value="Unassembled WGS sequence"/>
</dbReference>
<keyword evidence="2" id="KW-0472">Membrane</keyword>
<dbReference type="RefSeq" id="WP_207861510.1">
    <property type="nucleotide sequence ID" value="NZ_JAFREP010000025.1"/>
</dbReference>
<protein>
    <submittedName>
        <fullName evidence="3">VanZ family protein</fullName>
    </submittedName>
</protein>
<dbReference type="EMBL" id="JAFREP010000025">
    <property type="protein sequence ID" value="MBO1321536.1"/>
    <property type="molecule type" value="Genomic_DNA"/>
</dbReference>
<sequence length="160" mass="17968">MQFLRTTAATLVGLVFPYRWMASIVLLLLLDFISYQAFTRSAVGLPFAHQDKVLHFGAFFVLFLLGHLSLNYDFFPRVTRFSFKIHALNWLIWLCYGLLIEGVQSFLNYRGASAADFIADLCGITCASLTVVSLKLYPKPTAAETHPEPISPNQGANHHD</sequence>
<dbReference type="PANTHER" id="PTHR28008:SF1">
    <property type="entry name" value="DOMAIN PROTEIN, PUTATIVE (AFU_ORTHOLOGUE AFUA_3G10980)-RELATED"/>
    <property type="match status" value="1"/>
</dbReference>
<evidence type="ECO:0000256" key="1">
    <source>
        <dbReference type="SAM" id="MobiDB-lite"/>
    </source>
</evidence>
<feature type="compositionally biased region" description="Polar residues" evidence="1">
    <location>
        <begin position="151"/>
        <end position="160"/>
    </location>
</feature>
<dbReference type="NCBIfam" id="NF037970">
    <property type="entry name" value="vanZ_1"/>
    <property type="match status" value="1"/>
</dbReference>
<evidence type="ECO:0000256" key="2">
    <source>
        <dbReference type="SAM" id="Phobius"/>
    </source>
</evidence>
<feature type="transmembrane region" description="Helical" evidence="2">
    <location>
        <begin position="53"/>
        <end position="75"/>
    </location>
</feature>
<dbReference type="AlphaFoldDB" id="A0A8J7QIS9"/>
<accession>A0A8J7QIS9</accession>
<evidence type="ECO:0000313" key="4">
    <source>
        <dbReference type="Proteomes" id="UP000664417"/>
    </source>
</evidence>
<keyword evidence="2" id="KW-1133">Transmembrane helix</keyword>
<dbReference type="PANTHER" id="PTHR28008">
    <property type="entry name" value="DOMAIN PROTEIN, PUTATIVE (AFU_ORTHOLOGUE AFUA_3G10980)-RELATED"/>
    <property type="match status" value="1"/>
</dbReference>
<name>A0A8J7QIS9_9BACT</name>
<feature type="transmembrane region" description="Helical" evidence="2">
    <location>
        <begin position="12"/>
        <end position="33"/>
    </location>
</feature>
<feature type="transmembrane region" description="Helical" evidence="2">
    <location>
        <begin position="87"/>
        <end position="107"/>
    </location>
</feature>
<feature type="region of interest" description="Disordered" evidence="1">
    <location>
        <begin position="141"/>
        <end position="160"/>
    </location>
</feature>
<feature type="transmembrane region" description="Helical" evidence="2">
    <location>
        <begin position="113"/>
        <end position="134"/>
    </location>
</feature>
<proteinExistence type="predicted"/>